<dbReference type="AlphaFoldDB" id="A0A364NLA9"/>
<comment type="similarity">
    <text evidence="10">Belongs to the MurCDEF family. MurF subfamily.</text>
</comment>
<dbReference type="SUPFAM" id="SSF53623">
    <property type="entry name" value="MurD-like peptide ligases, catalytic domain"/>
    <property type="match status" value="1"/>
</dbReference>
<evidence type="ECO:0000256" key="9">
    <source>
        <dbReference type="ARBA" id="ARBA00023316"/>
    </source>
</evidence>
<dbReference type="SUPFAM" id="SSF53244">
    <property type="entry name" value="MurD-like peptide ligases, peptide-binding domain"/>
    <property type="match status" value="1"/>
</dbReference>
<organism evidence="15 16">
    <name type="scientific">Nitrincola tibetensis</name>
    <dbReference type="NCBI Taxonomy" id="2219697"/>
    <lineage>
        <taxon>Bacteria</taxon>
        <taxon>Pseudomonadati</taxon>
        <taxon>Pseudomonadota</taxon>
        <taxon>Gammaproteobacteria</taxon>
        <taxon>Oceanospirillales</taxon>
        <taxon>Oceanospirillaceae</taxon>
        <taxon>Nitrincola</taxon>
    </lineage>
</organism>
<feature type="binding site" evidence="10">
    <location>
        <begin position="109"/>
        <end position="115"/>
    </location>
    <ligand>
        <name>ATP</name>
        <dbReference type="ChEBI" id="CHEBI:30616"/>
    </ligand>
</feature>
<dbReference type="EMBL" id="QKRX01000007">
    <property type="protein sequence ID" value="RAU17898.1"/>
    <property type="molecule type" value="Genomic_DNA"/>
</dbReference>
<dbReference type="InterPro" id="IPR051046">
    <property type="entry name" value="MurCDEF_CellWall_CoF430Synth"/>
</dbReference>
<dbReference type="PANTHER" id="PTHR43024:SF1">
    <property type="entry name" value="UDP-N-ACETYLMURAMOYL-TRIPEPTIDE--D-ALANYL-D-ALANINE LIGASE"/>
    <property type="match status" value="1"/>
</dbReference>
<dbReference type="GO" id="GO:0047480">
    <property type="term" value="F:UDP-N-acetylmuramoyl-tripeptide-D-alanyl-D-alanine ligase activity"/>
    <property type="evidence" value="ECO:0007669"/>
    <property type="project" value="UniProtKB-UniRule"/>
</dbReference>
<evidence type="ECO:0000256" key="6">
    <source>
        <dbReference type="ARBA" id="ARBA00022960"/>
    </source>
</evidence>
<keyword evidence="16" id="KW-1185">Reference proteome</keyword>
<dbReference type="InterPro" id="IPR000713">
    <property type="entry name" value="Mur_ligase_N"/>
</dbReference>
<dbReference type="EC" id="6.3.2.10" evidence="10 11"/>
<feature type="domain" description="Mur ligase central" evidence="14">
    <location>
        <begin position="107"/>
        <end position="297"/>
    </location>
</feature>
<dbReference type="PANTHER" id="PTHR43024">
    <property type="entry name" value="UDP-N-ACETYLMURAMOYL-TRIPEPTIDE--D-ALANYL-D-ALANINE LIGASE"/>
    <property type="match status" value="1"/>
</dbReference>
<evidence type="ECO:0000256" key="11">
    <source>
        <dbReference type="RuleBase" id="RU004136"/>
    </source>
</evidence>
<dbReference type="InterPro" id="IPR036615">
    <property type="entry name" value="Mur_ligase_C_dom_sf"/>
</dbReference>
<dbReference type="GO" id="GO:0008360">
    <property type="term" value="P:regulation of cell shape"/>
    <property type="evidence" value="ECO:0007669"/>
    <property type="project" value="UniProtKB-KW"/>
</dbReference>
<dbReference type="SUPFAM" id="SSF63418">
    <property type="entry name" value="MurE/MurF N-terminal domain"/>
    <property type="match status" value="1"/>
</dbReference>
<evidence type="ECO:0000259" key="13">
    <source>
        <dbReference type="Pfam" id="PF02875"/>
    </source>
</evidence>
<dbReference type="Pfam" id="PF08245">
    <property type="entry name" value="Mur_ligase_M"/>
    <property type="match status" value="1"/>
</dbReference>
<evidence type="ECO:0000256" key="10">
    <source>
        <dbReference type="HAMAP-Rule" id="MF_02019"/>
    </source>
</evidence>
<evidence type="ECO:0000259" key="14">
    <source>
        <dbReference type="Pfam" id="PF08245"/>
    </source>
</evidence>
<dbReference type="GO" id="GO:0051301">
    <property type="term" value="P:cell division"/>
    <property type="evidence" value="ECO:0007669"/>
    <property type="project" value="UniProtKB-KW"/>
</dbReference>
<dbReference type="GO" id="GO:0005524">
    <property type="term" value="F:ATP binding"/>
    <property type="evidence" value="ECO:0007669"/>
    <property type="project" value="UniProtKB-UniRule"/>
</dbReference>
<dbReference type="Gene3D" id="3.40.1190.10">
    <property type="entry name" value="Mur-like, catalytic domain"/>
    <property type="match status" value="1"/>
</dbReference>
<dbReference type="InterPro" id="IPR035911">
    <property type="entry name" value="MurE/MurF_N"/>
</dbReference>
<keyword evidence="3 10" id="KW-0132">Cell division</keyword>
<name>A0A364NLA9_9GAMM</name>
<evidence type="ECO:0000256" key="4">
    <source>
        <dbReference type="ARBA" id="ARBA00022741"/>
    </source>
</evidence>
<keyword evidence="4 10" id="KW-0547">Nucleotide-binding</keyword>
<keyword evidence="5 10" id="KW-0067">ATP-binding</keyword>
<gene>
    <name evidence="10" type="primary">murF</name>
    <name evidence="15" type="ORF">DN062_11075</name>
</gene>
<dbReference type="InterPro" id="IPR005863">
    <property type="entry name" value="UDP-N-AcMur_synth"/>
</dbReference>
<dbReference type="Gene3D" id="3.40.1390.10">
    <property type="entry name" value="MurE/MurF, N-terminal domain"/>
    <property type="match status" value="1"/>
</dbReference>
<dbReference type="Pfam" id="PF01225">
    <property type="entry name" value="Mur_ligase"/>
    <property type="match status" value="1"/>
</dbReference>
<evidence type="ECO:0000256" key="5">
    <source>
        <dbReference type="ARBA" id="ARBA00022840"/>
    </source>
</evidence>
<keyword evidence="2 10" id="KW-0436">Ligase</keyword>
<reference evidence="15 16" key="1">
    <citation type="submission" date="2018-06" db="EMBL/GenBank/DDBJ databases">
        <title>Nitrincola tibetense sp. nov., isolated from Lake XuguoCo on Tibetan Plateau.</title>
        <authorList>
            <person name="Xing P."/>
        </authorList>
    </citation>
    <scope>NUCLEOTIDE SEQUENCE [LARGE SCALE GENOMIC DNA]</scope>
    <source>
        <strain evidence="16">xg18</strain>
    </source>
</reference>
<evidence type="ECO:0000313" key="16">
    <source>
        <dbReference type="Proteomes" id="UP000250744"/>
    </source>
</evidence>
<dbReference type="GO" id="GO:0009252">
    <property type="term" value="P:peptidoglycan biosynthetic process"/>
    <property type="evidence" value="ECO:0007669"/>
    <property type="project" value="UniProtKB-UniRule"/>
</dbReference>
<dbReference type="GO" id="GO:0005737">
    <property type="term" value="C:cytoplasm"/>
    <property type="evidence" value="ECO:0007669"/>
    <property type="project" value="UniProtKB-SubCell"/>
</dbReference>
<dbReference type="InterPro" id="IPR004101">
    <property type="entry name" value="Mur_ligase_C"/>
</dbReference>
<evidence type="ECO:0000256" key="2">
    <source>
        <dbReference type="ARBA" id="ARBA00022598"/>
    </source>
</evidence>
<comment type="pathway">
    <text evidence="10 11">Cell wall biogenesis; peptidoglycan biosynthesis.</text>
</comment>
<evidence type="ECO:0000256" key="3">
    <source>
        <dbReference type="ARBA" id="ARBA00022618"/>
    </source>
</evidence>
<feature type="domain" description="Mur ligase C-terminal" evidence="13">
    <location>
        <begin position="328"/>
        <end position="441"/>
    </location>
</feature>
<dbReference type="NCBIfam" id="TIGR01143">
    <property type="entry name" value="murF"/>
    <property type="match status" value="1"/>
</dbReference>
<dbReference type="Gene3D" id="3.90.190.20">
    <property type="entry name" value="Mur ligase, C-terminal domain"/>
    <property type="match status" value="1"/>
</dbReference>
<comment type="catalytic activity">
    <reaction evidence="10 11">
        <text>D-alanyl-D-alanine + UDP-N-acetyl-alpha-D-muramoyl-L-alanyl-gamma-D-glutamyl-meso-2,6-diaminopimelate + ATP = UDP-N-acetyl-alpha-D-muramoyl-L-alanyl-gamma-D-glutamyl-meso-2,6-diaminopimeloyl-D-alanyl-D-alanine + ADP + phosphate + H(+)</text>
        <dbReference type="Rhea" id="RHEA:28374"/>
        <dbReference type="ChEBI" id="CHEBI:15378"/>
        <dbReference type="ChEBI" id="CHEBI:30616"/>
        <dbReference type="ChEBI" id="CHEBI:43474"/>
        <dbReference type="ChEBI" id="CHEBI:57822"/>
        <dbReference type="ChEBI" id="CHEBI:61386"/>
        <dbReference type="ChEBI" id="CHEBI:83905"/>
        <dbReference type="ChEBI" id="CHEBI:456216"/>
        <dbReference type="EC" id="6.3.2.10"/>
    </reaction>
</comment>
<keyword evidence="6 10" id="KW-0133">Cell shape</keyword>
<keyword evidence="7 10" id="KW-0573">Peptidoglycan synthesis</keyword>
<keyword evidence="8 10" id="KW-0131">Cell cycle</keyword>
<evidence type="ECO:0000256" key="7">
    <source>
        <dbReference type="ARBA" id="ARBA00022984"/>
    </source>
</evidence>
<comment type="function">
    <text evidence="10 11">Involved in cell wall formation. Catalyzes the final step in the synthesis of UDP-N-acetylmuramoyl-pentapeptide, the precursor of murein.</text>
</comment>
<evidence type="ECO:0000256" key="8">
    <source>
        <dbReference type="ARBA" id="ARBA00023306"/>
    </source>
</evidence>
<proteinExistence type="inferred from homology"/>
<comment type="caution">
    <text evidence="15">The sequence shown here is derived from an EMBL/GenBank/DDBJ whole genome shotgun (WGS) entry which is preliminary data.</text>
</comment>
<dbReference type="RefSeq" id="WP_112159387.1">
    <property type="nucleotide sequence ID" value="NZ_QKRX01000007.1"/>
</dbReference>
<evidence type="ECO:0000313" key="15">
    <source>
        <dbReference type="EMBL" id="RAU17898.1"/>
    </source>
</evidence>
<dbReference type="Proteomes" id="UP000250744">
    <property type="component" value="Unassembled WGS sequence"/>
</dbReference>
<keyword evidence="9 10" id="KW-0961">Cell wall biogenesis/degradation</keyword>
<keyword evidence="1 10" id="KW-0963">Cytoplasm</keyword>
<evidence type="ECO:0000259" key="12">
    <source>
        <dbReference type="Pfam" id="PF01225"/>
    </source>
</evidence>
<sequence length="457" mass="49597">MIGHWNVHDLVDSLSAETQQNIDVAFNQVSTDTRNIESSDLFVCLKGEHFDAHEFVAYAREKGAVAAIVEHFVEDELPQLKVASTLTALGQLGALNRQRFQGQMVAVTGSSGKTTVKEMLAAMFARKGPTLATLGNLNNEIGMPLTLLRLDDTHQYAVIEMGASGAGEIARMVRFAQPKVAILNNAFAAHIEGFGSLEGVVKAKAEIYQGLPEDGVGIVNLDDPHAPYWIEKLKQQQSRYMTFSLNSTDADVWASDLGEDSRGCGSCLLHYQQQTIAVQLNLLGQHNIANAAAATCAWIAMGMRFTDAKAGLEDCVAVKGRMKPSLLGSVLIIDDSYNANPEAMKAAIDYLAKRQNRSLLVLGDMAELGEDAEQLHESIGRYAAQMGITRLRVCGPLMKKAAEAAKEEGMDARYFSSQSELIDSLQQELTETDTLLVKGSRSAGMDRVVHALLHGDN</sequence>
<dbReference type="InterPro" id="IPR036565">
    <property type="entry name" value="Mur-like_cat_sf"/>
</dbReference>
<accession>A0A364NLA9</accession>
<comment type="subcellular location">
    <subcellularLocation>
        <location evidence="10 11">Cytoplasm</location>
    </subcellularLocation>
</comment>
<protein>
    <recommendedName>
        <fullName evidence="10 11">UDP-N-acetylmuramoyl-tripeptide--D-alanyl-D-alanine ligase</fullName>
        <ecNumber evidence="10 11">6.3.2.10</ecNumber>
    </recommendedName>
    <alternativeName>
        <fullName evidence="10">D-alanyl-D-alanine-adding enzyme</fullName>
    </alternativeName>
</protein>
<dbReference type="GO" id="GO:0008766">
    <property type="term" value="F:UDP-N-acetylmuramoylalanyl-D-glutamyl-2,6-diaminopimelate-D-alanyl-D-alanine ligase activity"/>
    <property type="evidence" value="ECO:0007669"/>
    <property type="project" value="RHEA"/>
</dbReference>
<feature type="domain" description="Mur ligase N-terminal catalytic" evidence="12">
    <location>
        <begin position="28"/>
        <end position="73"/>
    </location>
</feature>
<dbReference type="OrthoDB" id="9801978at2"/>
<dbReference type="InterPro" id="IPR013221">
    <property type="entry name" value="Mur_ligase_cen"/>
</dbReference>
<dbReference type="UniPathway" id="UPA00219"/>
<dbReference type="Pfam" id="PF02875">
    <property type="entry name" value="Mur_ligase_C"/>
    <property type="match status" value="1"/>
</dbReference>
<dbReference type="HAMAP" id="MF_02019">
    <property type="entry name" value="MurF"/>
    <property type="match status" value="1"/>
</dbReference>
<evidence type="ECO:0000256" key="1">
    <source>
        <dbReference type="ARBA" id="ARBA00022490"/>
    </source>
</evidence>
<dbReference type="GO" id="GO:0071555">
    <property type="term" value="P:cell wall organization"/>
    <property type="evidence" value="ECO:0007669"/>
    <property type="project" value="UniProtKB-KW"/>
</dbReference>